<keyword evidence="2" id="KW-0547">Nucleotide-binding</keyword>
<evidence type="ECO:0000313" key="6">
    <source>
        <dbReference type="Proteomes" id="UP000612282"/>
    </source>
</evidence>
<dbReference type="InterPro" id="IPR036637">
    <property type="entry name" value="Phosphohistidine_dom_sf"/>
</dbReference>
<evidence type="ECO:0000259" key="4">
    <source>
        <dbReference type="Pfam" id="PF00391"/>
    </source>
</evidence>
<dbReference type="RefSeq" id="WP_203809399.1">
    <property type="nucleotide sequence ID" value="NZ_BAAAQE010000104.1"/>
</dbReference>
<dbReference type="PROSITE" id="PS00370">
    <property type="entry name" value="PEP_ENZYMES_PHOS_SITE"/>
    <property type="match status" value="1"/>
</dbReference>
<dbReference type="Proteomes" id="UP000612282">
    <property type="component" value="Unassembled WGS sequence"/>
</dbReference>
<keyword evidence="3" id="KW-0067">ATP-binding</keyword>
<dbReference type="SUPFAM" id="SSF52009">
    <property type="entry name" value="Phosphohistidine domain"/>
    <property type="match status" value="1"/>
</dbReference>
<evidence type="ECO:0000256" key="3">
    <source>
        <dbReference type="ARBA" id="ARBA00022840"/>
    </source>
</evidence>
<dbReference type="InterPro" id="IPR018274">
    <property type="entry name" value="PEP_util_AS"/>
</dbReference>
<dbReference type="InterPro" id="IPR006319">
    <property type="entry name" value="PEP_synth"/>
</dbReference>
<comment type="similarity">
    <text evidence="1">Belongs to the PEP-utilizing enzyme family.</text>
</comment>
<dbReference type="EMBL" id="BOMG01000126">
    <property type="protein sequence ID" value="GID61435.1"/>
    <property type="molecule type" value="Genomic_DNA"/>
</dbReference>
<keyword evidence="6" id="KW-1185">Reference proteome</keyword>
<name>A0ABQ3XSE9_9ACTN</name>
<gene>
    <name evidence="5" type="ORF">Aco03nite_098390</name>
</gene>
<dbReference type="Gene3D" id="3.50.30.10">
    <property type="entry name" value="Phosphohistidine domain"/>
    <property type="match status" value="1"/>
</dbReference>
<dbReference type="PANTHER" id="PTHR43030:SF1">
    <property type="entry name" value="PHOSPHOENOLPYRUVATE SYNTHASE"/>
    <property type="match status" value="1"/>
</dbReference>
<accession>A0ABQ3XSE9</accession>
<proteinExistence type="inferred from homology"/>
<dbReference type="Pfam" id="PF00391">
    <property type="entry name" value="PEP-utilizers"/>
    <property type="match status" value="1"/>
</dbReference>
<dbReference type="InterPro" id="IPR008279">
    <property type="entry name" value="PEP-util_enz_mobile_dom"/>
</dbReference>
<feature type="domain" description="PEP-utilising enzyme mobile" evidence="4">
    <location>
        <begin position="424"/>
        <end position="489"/>
    </location>
</feature>
<evidence type="ECO:0000256" key="1">
    <source>
        <dbReference type="ARBA" id="ARBA00007837"/>
    </source>
</evidence>
<evidence type="ECO:0000313" key="5">
    <source>
        <dbReference type="EMBL" id="GID61435.1"/>
    </source>
</evidence>
<organism evidence="5 6">
    <name type="scientific">Actinoplanes couchii</name>
    <dbReference type="NCBI Taxonomy" id="403638"/>
    <lineage>
        <taxon>Bacteria</taxon>
        <taxon>Bacillati</taxon>
        <taxon>Actinomycetota</taxon>
        <taxon>Actinomycetes</taxon>
        <taxon>Micromonosporales</taxon>
        <taxon>Micromonosporaceae</taxon>
        <taxon>Actinoplanes</taxon>
    </lineage>
</organism>
<dbReference type="PANTHER" id="PTHR43030">
    <property type="entry name" value="PHOSPHOENOLPYRUVATE SYNTHASE"/>
    <property type="match status" value="1"/>
</dbReference>
<comment type="caution">
    <text evidence="5">The sequence shown here is derived from an EMBL/GenBank/DDBJ whole genome shotgun (WGS) entry which is preliminary data.</text>
</comment>
<sequence>MLDGWQVQLRGRSRFHLLECWLDSFGSHLVPGLPSSRVQEVLSIGREAEWTVLLRDEDVARIAHDGQRFVADRDAVGRLVAATATAAEACLAAARVCRAAAADVPSPVAVAALTDFFATYTRLQSLYQGTSPLVTADAENELAAVLTAHPQAPPDALVVLTSGDSRRLRSFQESIEWLRLLLPGGREPIGPGERDRILRQHAEAFEYVGALSDRLGVDSLAICQERWQRDSSRSVDELADELRRITSAAQKGLQARDRLLEGLDLTERARGLADNLALLGVTRLAVREEFTRAAHTAYPAFQAVFETVGDRLDVPDGVRQLSRAEVVALAAGAPVDLQRVRMRLRFGVCSIRRGGKELSEGAAARELVTTLAPRRGGIDVSDPPGTLLPGLGVSGSDPVVGKVRVLPPGQSREEQLAEAERLGHDEILVVGMTYPALVPSCARVAGIITDFGGLTCHAAVIARASGVPCIVGTRVATDRLRTGDLVRLDPVRSVVELLSSVRPGGE</sequence>
<protein>
    <recommendedName>
        <fullName evidence="4">PEP-utilising enzyme mobile domain-containing protein</fullName>
    </recommendedName>
</protein>
<evidence type="ECO:0000256" key="2">
    <source>
        <dbReference type="ARBA" id="ARBA00022741"/>
    </source>
</evidence>
<reference evidence="5 6" key="1">
    <citation type="submission" date="2021-01" db="EMBL/GenBank/DDBJ databases">
        <title>Whole genome shotgun sequence of Actinoplanes couchii NBRC 106145.</title>
        <authorList>
            <person name="Komaki H."/>
            <person name="Tamura T."/>
        </authorList>
    </citation>
    <scope>NUCLEOTIDE SEQUENCE [LARGE SCALE GENOMIC DNA]</scope>
    <source>
        <strain evidence="5 6">NBRC 106145</strain>
    </source>
</reference>